<evidence type="ECO:0000313" key="5">
    <source>
        <dbReference type="Proteomes" id="UP000823823"/>
    </source>
</evidence>
<comment type="caution">
    <text evidence="4">The sequence shown here is derived from an EMBL/GenBank/DDBJ whole genome shotgun (WGS) entry which is preliminary data.</text>
</comment>
<dbReference type="PROSITE" id="PS52050">
    <property type="entry name" value="WYL"/>
    <property type="match status" value="2"/>
</dbReference>
<feature type="domain" description="PafC HTH" evidence="3">
    <location>
        <begin position="334"/>
        <end position="446"/>
    </location>
</feature>
<dbReference type="Pfam" id="PF19187">
    <property type="entry name" value="HTH_PafC"/>
    <property type="match status" value="1"/>
</dbReference>
<reference evidence="4" key="1">
    <citation type="journal article" date="2021" name="PeerJ">
        <title>Extensive microbial diversity within the chicken gut microbiome revealed by metagenomics and culture.</title>
        <authorList>
            <person name="Gilroy R."/>
            <person name="Ravi A."/>
            <person name="Getino M."/>
            <person name="Pursley I."/>
            <person name="Horton D.L."/>
            <person name="Alikhan N.F."/>
            <person name="Baker D."/>
            <person name="Gharbi K."/>
            <person name="Hall N."/>
            <person name="Watson M."/>
            <person name="Adriaenssens E.M."/>
            <person name="Foster-Nyarko E."/>
            <person name="Jarju S."/>
            <person name="Secka A."/>
            <person name="Antonio M."/>
            <person name="Oren A."/>
            <person name="Chaudhuri R.R."/>
            <person name="La Ragione R."/>
            <person name="Hildebrand F."/>
            <person name="Pallen M.J."/>
        </authorList>
    </citation>
    <scope>NUCLEOTIDE SEQUENCE</scope>
    <source>
        <strain evidence="4">ChiHjej13B12-24818</strain>
    </source>
</reference>
<name>A0A9D2LCE7_9MICO</name>
<dbReference type="AlphaFoldDB" id="A0A9D2LCE7"/>
<dbReference type="InterPro" id="IPR026881">
    <property type="entry name" value="WYL_dom"/>
</dbReference>
<gene>
    <name evidence="4" type="ORF">H9786_05515</name>
</gene>
<dbReference type="EMBL" id="DWZH01000038">
    <property type="protein sequence ID" value="HJB09974.1"/>
    <property type="molecule type" value="Genomic_DNA"/>
</dbReference>
<dbReference type="Proteomes" id="UP000823823">
    <property type="component" value="Unassembled WGS sequence"/>
</dbReference>
<feature type="region of interest" description="Disordered" evidence="1">
    <location>
        <begin position="452"/>
        <end position="485"/>
    </location>
</feature>
<dbReference type="PANTHER" id="PTHR34580:SF1">
    <property type="entry name" value="PROTEIN PAFC"/>
    <property type="match status" value="1"/>
</dbReference>
<dbReference type="InterPro" id="IPR043839">
    <property type="entry name" value="PafC_HTH"/>
</dbReference>
<organism evidence="4 5">
    <name type="scientific">Candidatus Brachybacterium merdavium</name>
    <dbReference type="NCBI Taxonomy" id="2838513"/>
    <lineage>
        <taxon>Bacteria</taxon>
        <taxon>Bacillati</taxon>
        <taxon>Actinomycetota</taxon>
        <taxon>Actinomycetes</taxon>
        <taxon>Micrococcales</taxon>
        <taxon>Dermabacteraceae</taxon>
        <taxon>Brachybacterium</taxon>
    </lineage>
</organism>
<reference evidence="4" key="2">
    <citation type="submission" date="2021-04" db="EMBL/GenBank/DDBJ databases">
        <authorList>
            <person name="Gilroy R."/>
        </authorList>
    </citation>
    <scope>NUCLEOTIDE SEQUENCE</scope>
    <source>
        <strain evidence="4">ChiHjej13B12-24818</strain>
    </source>
</reference>
<protein>
    <submittedName>
        <fullName evidence="4">WYL domain-containing protein</fullName>
    </submittedName>
</protein>
<dbReference type="PANTHER" id="PTHR34580">
    <property type="match status" value="1"/>
</dbReference>
<feature type="domain" description="WYL" evidence="2">
    <location>
        <begin position="513"/>
        <end position="566"/>
    </location>
</feature>
<evidence type="ECO:0000313" key="4">
    <source>
        <dbReference type="EMBL" id="HJB09974.1"/>
    </source>
</evidence>
<accession>A0A9D2LCE7</accession>
<dbReference type="Pfam" id="PF13280">
    <property type="entry name" value="WYL"/>
    <property type="match status" value="2"/>
</dbReference>
<dbReference type="InterPro" id="IPR051534">
    <property type="entry name" value="CBASS_pafABC_assoc_protein"/>
</dbReference>
<proteinExistence type="predicted"/>
<evidence type="ECO:0000259" key="3">
    <source>
        <dbReference type="Pfam" id="PF19187"/>
    </source>
</evidence>
<evidence type="ECO:0000259" key="2">
    <source>
        <dbReference type="Pfam" id="PF13280"/>
    </source>
</evidence>
<feature type="compositionally biased region" description="Low complexity" evidence="1">
    <location>
        <begin position="452"/>
        <end position="474"/>
    </location>
</feature>
<evidence type="ECO:0000256" key="1">
    <source>
        <dbReference type="SAM" id="MobiDB-lite"/>
    </source>
</evidence>
<feature type="domain" description="WYL" evidence="2">
    <location>
        <begin position="139"/>
        <end position="203"/>
    </location>
</feature>
<sequence length="676" mass="72895">MERLLNVIMTIGSRRRIDREKLFTVISDYAGASSDQAAERMFERDKASILDLGLPLRTERDVLDENTVYYRIDSARSAAVLDLTTQEYTVLLAASRAWDDAAAGGAARRVRSKLLSLGHDADPDLLRRTPRGAVESLPVLSPLLEAVTAGTTVRFVYRGTGGAPAERIVEPWVVGVHDGHWYVHGWDRDRQAPRVFRASRIESYPSQAGAATHPRPEQVDLSDVLERIDASDDQHVAQLRAAPYKALELRDRAGAALDAEQFELPRMPRPAARRLVLGSVRWLELTSPGPWREELAAVLDGIAASHEGEGDLAPVEVAAPRPAARIRTPSTGTDHLSRLISVASYVMNRGEVDLSELAGALGVSEKTLITDLQVLFVCGDMGTGWEDFIEAEWEHGTVRVRNAEPLRRPLRLSSVEITALLAGLAALEPTAGQAAHIVAGAREKLLAAASAPEAAGGSSQQAAGESAESGAPAPTDALAAESAADRTAGRAEAVLSAVQTALRTPDDRDPAAQVMIRYSAPDRPGTSVRRIRPLRIETDGVRSYLLADCEQAGAQRRFRLDRIVELPPDEAEQHLAESGPGPDLSGRVEGPVWLRLEPPARWIAESFDAAEIRDGRDGDSSLAYVRMDSPVRAALIDAVLESAGSAEVLAPRELRDMIVTVTRAAAARHGSPDALP</sequence>